<dbReference type="FunFam" id="3.40.50.720:FF:000121">
    <property type="entry name" value="Prostaglandin reductase 2"/>
    <property type="match status" value="1"/>
</dbReference>
<evidence type="ECO:0000256" key="18">
    <source>
        <dbReference type="ARBA" id="ARBA00032297"/>
    </source>
</evidence>
<comment type="catalytic activity">
    <reaction evidence="21">
        <text>decanal + NADP(+) = (2E)-decenal + NADPH + H(+)</text>
        <dbReference type="Rhea" id="RHEA:50612"/>
        <dbReference type="ChEBI" id="CHEBI:15378"/>
        <dbReference type="ChEBI" id="CHEBI:31457"/>
        <dbReference type="ChEBI" id="CHEBI:57783"/>
        <dbReference type="ChEBI" id="CHEBI:58349"/>
        <dbReference type="ChEBI" id="CHEBI:133455"/>
    </reaction>
    <physiologicalReaction direction="right-to-left" evidence="21">
        <dbReference type="Rhea" id="RHEA:50614"/>
    </physiologicalReaction>
</comment>
<evidence type="ECO:0000256" key="27">
    <source>
        <dbReference type="ARBA" id="ARBA00048290"/>
    </source>
</evidence>
<dbReference type="GO" id="GO:0032440">
    <property type="term" value="F:2-alkenal reductase [NAD(P)H] activity"/>
    <property type="evidence" value="ECO:0007669"/>
    <property type="project" value="UniProtKB-EC"/>
</dbReference>
<dbReference type="EC" id="1.3.1.48" evidence="4"/>
<keyword evidence="8" id="KW-0644">Prostaglandin metabolism</keyword>
<comment type="subunit">
    <text evidence="3">Monomer or homodimer.</text>
</comment>
<dbReference type="OrthoDB" id="809632at2759"/>
<evidence type="ECO:0000256" key="3">
    <source>
        <dbReference type="ARBA" id="ARBA00011852"/>
    </source>
</evidence>
<evidence type="ECO:0000256" key="10">
    <source>
        <dbReference type="ARBA" id="ARBA00022832"/>
    </source>
</evidence>
<reference evidence="36" key="1">
    <citation type="submission" date="2017-05" db="UniProtKB">
        <authorList>
            <consortium name="EnsemblMetazoa"/>
        </authorList>
    </citation>
    <scope>IDENTIFICATION</scope>
</reference>
<comment type="catalytic activity">
    <reaction evidence="31">
        <text>(5S,12S)-dihydroxy-(6E,10E,12E,14Z)-eicosatetraenoate + NADP(+) = 12-oxo-(5S)-hydroxy-(6E,8E,10E,14Z)-eicosatetraenoate + NADPH + H(+)</text>
        <dbReference type="Rhea" id="RHEA:51212"/>
        <dbReference type="ChEBI" id="CHEBI:15378"/>
        <dbReference type="ChEBI" id="CHEBI:57783"/>
        <dbReference type="ChEBI" id="CHEBI:58349"/>
        <dbReference type="ChEBI" id="CHEBI:133974"/>
        <dbReference type="ChEBI" id="CHEBI:133975"/>
    </reaction>
    <physiologicalReaction direction="left-to-right" evidence="31">
        <dbReference type="Rhea" id="RHEA:51213"/>
    </physiologicalReaction>
</comment>
<comment type="catalytic activity">
    <reaction evidence="27">
        <text>13,14-dihydro-15-oxo-PGF2alpha + NADP(+) = 15-oxoprostaglandin F2alpha + NADPH + H(+)</text>
        <dbReference type="Rhea" id="RHEA:50588"/>
        <dbReference type="ChEBI" id="CHEBI:15378"/>
        <dbReference type="ChEBI" id="CHEBI:57783"/>
        <dbReference type="ChEBI" id="CHEBI:58349"/>
        <dbReference type="ChEBI" id="CHEBI:133374"/>
        <dbReference type="ChEBI" id="CHEBI:133409"/>
    </reaction>
    <physiologicalReaction direction="right-to-left" evidence="27">
        <dbReference type="Rhea" id="RHEA:50590"/>
    </physiologicalReaction>
</comment>
<dbReference type="EC" id="1.3.1.74" evidence="5"/>
<dbReference type="InterPro" id="IPR014190">
    <property type="entry name" value="PTGR1"/>
</dbReference>
<evidence type="ECO:0000256" key="9">
    <source>
        <dbReference type="ARBA" id="ARBA00022553"/>
    </source>
</evidence>
<evidence type="ECO:0000256" key="22">
    <source>
        <dbReference type="ARBA" id="ARBA00047742"/>
    </source>
</evidence>
<evidence type="ECO:0000256" key="11">
    <source>
        <dbReference type="ARBA" id="ARBA00022857"/>
    </source>
</evidence>
<name>A0A1X7U928_AMPQE</name>
<dbReference type="PANTHER" id="PTHR43205">
    <property type="entry name" value="PROSTAGLANDIN REDUCTASE"/>
    <property type="match status" value="1"/>
</dbReference>
<evidence type="ECO:0000256" key="25">
    <source>
        <dbReference type="ARBA" id="ARBA00047903"/>
    </source>
</evidence>
<dbReference type="InterPro" id="IPR020843">
    <property type="entry name" value="ER"/>
</dbReference>
<comment type="similarity">
    <text evidence="2">Belongs to the NADP-dependent oxidoreductase L4BD family.</text>
</comment>
<evidence type="ECO:0000256" key="26">
    <source>
        <dbReference type="ARBA" id="ARBA00048066"/>
    </source>
</evidence>
<dbReference type="EnsemblMetazoa" id="Aqu2.1.24270_001">
    <property type="protein sequence ID" value="Aqu2.1.24270_001"/>
    <property type="gene ID" value="Aqu2.1.24270"/>
</dbReference>
<dbReference type="Gene3D" id="3.40.50.720">
    <property type="entry name" value="NAD(P)-binding Rossmann-like Domain"/>
    <property type="match status" value="1"/>
</dbReference>
<comment type="catalytic activity">
    <reaction evidence="33">
        <text>an n-alkanal + NADP(+) = an alk-2-enal + NADPH + H(+)</text>
        <dbReference type="Rhea" id="RHEA:13737"/>
        <dbReference type="ChEBI" id="CHEBI:12834"/>
        <dbReference type="ChEBI" id="CHEBI:13757"/>
        <dbReference type="ChEBI" id="CHEBI:15378"/>
        <dbReference type="ChEBI" id="CHEBI:57783"/>
        <dbReference type="ChEBI" id="CHEBI:58349"/>
        <dbReference type="EC" id="1.3.1.74"/>
    </reaction>
    <physiologicalReaction direction="right-to-left" evidence="33">
        <dbReference type="Rhea" id="RHEA:13739"/>
    </physiologicalReaction>
</comment>
<dbReference type="Pfam" id="PF16884">
    <property type="entry name" value="ADH_N_2"/>
    <property type="match status" value="1"/>
</dbReference>
<evidence type="ECO:0000256" key="19">
    <source>
        <dbReference type="ARBA" id="ARBA00033119"/>
    </source>
</evidence>
<sequence length="337" mass="37250">MAQMCRKWIKREKFVGFPKRENLEIVEESLPPLEDGEILLEAVYLSVDPYMRYGRVYNRKDKDRDDIGLEMPGTQIARVIQSKNPKYDVNDLVLAYSGWVTHSISNGEKGIHKVPVNGSLPPSTRLGIIGMPGATAYFGLLDICKPIKEGETLLVNAAAGAVGSAVGQIGKIKGMRVVGFAGSDEKVTYLKSLGFDAAYNYKTVPSLEAAIKESCPNGVDVFFDNVGGKFLETVIPQMSPTGRVAICGSISQYNNESETKSDFNILGYIQMKQLKVQAFLGWNFMDEWPVAFKEMGQMIQDGKLKYRETVFEGFDSMCDAFVSLFSSNNIGKVVVKV</sequence>
<comment type="catalytic activity">
    <reaction evidence="32">
        <text>13,14-dihydro-15-oxo-prostaglandin E1 + NADP(+) = 15-oxoprostaglandin E1 + NADPH + H(+)</text>
        <dbReference type="Rhea" id="RHEA:50584"/>
        <dbReference type="ChEBI" id="CHEBI:15378"/>
        <dbReference type="ChEBI" id="CHEBI:57401"/>
        <dbReference type="ChEBI" id="CHEBI:57783"/>
        <dbReference type="ChEBI" id="CHEBI:58349"/>
        <dbReference type="ChEBI" id="CHEBI:133408"/>
    </reaction>
    <physiologicalReaction direction="right-to-left" evidence="32">
        <dbReference type="Rhea" id="RHEA:50586"/>
    </physiologicalReaction>
</comment>
<evidence type="ECO:0000256" key="8">
    <source>
        <dbReference type="ARBA" id="ARBA00022501"/>
    </source>
</evidence>
<dbReference type="GO" id="GO:0005737">
    <property type="term" value="C:cytoplasm"/>
    <property type="evidence" value="ECO:0007669"/>
    <property type="project" value="UniProtKB-SubCell"/>
</dbReference>
<evidence type="ECO:0000313" key="36">
    <source>
        <dbReference type="EnsemblMetazoa" id="Aqu2.1.24270_001"/>
    </source>
</evidence>
<evidence type="ECO:0000256" key="34">
    <source>
        <dbReference type="ARBA" id="ARBA00049368"/>
    </source>
</evidence>
<dbReference type="SMART" id="SM00829">
    <property type="entry name" value="PKS_ER"/>
    <property type="match status" value="1"/>
</dbReference>
<dbReference type="PANTHER" id="PTHR43205:SF7">
    <property type="entry name" value="PROSTAGLANDIN REDUCTASE 1"/>
    <property type="match status" value="1"/>
</dbReference>
<keyword evidence="10" id="KW-0276">Fatty acid metabolism</keyword>
<keyword evidence="13" id="KW-0560">Oxidoreductase</keyword>
<dbReference type="GO" id="GO:0006631">
    <property type="term" value="P:fatty acid metabolic process"/>
    <property type="evidence" value="ECO:0007669"/>
    <property type="project" value="UniProtKB-KW"/>
</dbReference>
<evidence type="ECO:0000256" key="4">
    <source>
        <dbReference type="ARBA" id="ARBA00011981"/>
    </source>
</evidence>
<keyword evidence="11" id="KW-0521">NADP</keyword>
<comment type="subcellular location">
    <subcellularLocation>
        <location evidence="1">Cytoplasm</location>
    </subcellularLocation>
</comment>
<evidence type="ECO:0000256" key="29">
    <source>
        <dbReference type="ARBA" id="ARBA00048591"/>
    </source>
</evidence>
<comment type="catalytic activity">
    <reaction evidence="28">
        <text>4-hydroxynonanal + NADP(+) = (E)-4-hydroxynon-2-enal + NADPH + H(+)</text>
        <dbReference type="Rhea" id="RHEA:64736"/>
        <dbReference type="ChEBI" id="CHEBI:15378"/>
        <dbReference type="ChEBI" id="CHEBI:57783"/>
        <dbReference type="ChEBI" id="CHEBI:58349"/>
        <dbReference type="ChEBI" id="CHEBI:58968"/>
        <dbReference type="ChEBI" id="CHEBI:156112"/>
    </reaction>
    <physiologicalReaction direction="right-to-left" evidence="28">
        <dbReference type="Rhea" id="RHEA:64738"/>
    </physiologicalReaction>
</comment>
<evidence type="ECO:0000256" key="13">
    <source>
        <dbReference type="ARBA" id="ARBA00023002"/>
    </source>
</evidence>
<dbReference type="InterPro" id="IPR013149">
    <property type="entry name" value="ADH-like_C"/>
</dbReference>
<accession>A0A1X7U928</accession>
<dbReference type="CDD" id="cd08294">
    <property type="entry name" value="leukotriene_B4_DH_like"/>
    <property type="match status" value="1"/>
</dbReference>
<evidence type="ECO:0000256" key="5">
    <source>
        <dbReference type="ARBA" id="ARBA00012410"/>
    </source>
</evidence>
<feature type="domain" description="Enoyl reductase (ER)" evidence="35">
    <location>
        <begin position="19"/>
        <end position="335"/>
    </location>
</feature>
<dbReference type="InterPro" id="IPR045010">
    <property type="entry name" value="MDR_fam"/>
</dbReference>
<evidence type="ECO:0000256" key="24">
    <source>
        <dbReference type="ARBA" id="ARBA00047878"/>
    </source>
</evidence>
<evidence type="ECO:0000256" key="28">
    <source>
        <dbReference type="ARBA" id="ARBA00048387"/>
    </source>
</evidence>
<proteinExistence type="inferred from homology"/>
<keyword evidence="12" id="KW-0007">Acetylation</keyword>
<keyword evidence="15" id="KW-0379">Hydroxylation</keyword>
<evidence type="ECO:0000256" key="1">
    <source>
        <dbReference type="ARBA" id="ARBA00004496"/>
    </source>
</evidence>
<evidence type="ECO:0000256" key="14">
    <source>
        <dbReference type="ARBA" id="ARBA00023098"/>
    </source>
</evidence>
<comment type="catalytic activity">
    <reaction evidence="24">
        <text>13,14-dihydro-15-oxo-prostaglandin F1alpha + NADP(+) = 15-oxoprostaglandin F1alpha + NADPH + H(+)</text>
        <dbReference type="Rhea" id="RHEA:50592"/>
        <dbReference type="ChEBI" id="CHEBI:15378"/>
        <dbReference type="ChEBI" id="CHEBI:57783"/>
        <dbReference type="ChEBI" id="CHEBI:58349"/>
        <dbReference type="ChEBI" id="CHEBI:79072"/>
        <dbReference type="ChEBI" id="CHEBI:133411"/>
    </reaction>
    <physiologicalReaction direction="right-to-left" evidence="24">
        <dbReference type="Rhea" id="RHEA:50594"/>
    </physiologicalReaction>
</comment>
<keyword evidence="7" id="KW-0963">Cytoplasm</keyword>
<dbReference type="InterPro" id="IPR011032">
    <property type="entry name" value="GroES-like_sf"/>
</dbReference>
<dbReference type="Pfam" id="PF00107">
    <property type="entry name" value="ADH_zinc_N"/>
    <property type="match status" value="1"/>
</dbReference>
<comment type="catalytic activity">
    <reaction evidence="22">
        <text>pentan-2-one + NADP(+) = (E)-pent-3-en-2-one + NADPH + H(+)</text>
        <dbReference type="Rhea" id="RHEA:50788"/>
        <dbReference type="ChEBI" id="CHEBI:15378"/>
        <dbReference type="ChEBI" id="CHEBI:16472"/>
        <dbReference type="ChEBI" id="CHEBI:57783"/>
        <dbReference type="ChEBI" id="CHEBI:58349"/>
        <dbReference type="ChEBI" id="CHEBI:145276"/>
    </reaction>
    <physiologicalReaction direction="right-to-left" evidence="22">
        <dbReference type="Rhea" id="RHEA:50790"/>
    </physiologicalReaction>
</comment>
<evidence type="ECO:0000259" key="35">
    <source>
        <dbReference type="SMART" id="SM00829"/>
    </source>
</evidence>
<comment type="catalytic activity">
    <reaction evidence="20">
        <text>octanal + NADP(+) = (2E)-octenal + NADPH + H(+)</text>
        <dbReference type="Rhea" id="RHEA:50780"/>
        <dbReference type="ChEBI" id="CHEBI:15378"/>
        <dbReference type="ChEBI" id="CHEBI:17935"/>
        <dbReference type="ChEBI" id="CHEBI:57783"/>
        <dbReference type="ChEBI" id="CHEBI:58349"/>
        <dbReference type="ChEBI" id="CHEBI:61748"/>
    </reaction>
    <physiologicalReaction direction="right-to-left" evidence="20">
        <dbReference type="Rhea" id="RHEA:50782"/>
    </physiologicalReaction>
</comment>
<dbReference type="SUPFAM" id="SSF51735">
    <property type="entry name" value="NAD(P)-binding Rossmann-fold domains"/>
    <property type="match status" value="1"/>
</dbReference>
<evidence type="ECO:0000256" key="32">
    <source>
        <dbReference type="ARBA" id="ARBA00049070"/>
    </source>
</evidence>
<comment type="catalytic activity">
    <reaction evidence="30">
        <text>6-trans-leukotriene B4 + NADP(+) = 12-oxo-(5S)-hydroxy-(6E,8E,10E,14Z)-eicosatetraenoate + NADPH + H(+)</text>
        <dbReference type="Rhea" id="RHEA:51204"/>
        <dbReference type="ChEBI" id="CHEBI:15378"/>
        <dbReference type="ChEBI" id="CHEBI:57783"/>
        <dbReference type="ChEBI" id="CHEBI:58349"/>
        <dbReference type="ChEBI" id="CHEBI:90723"/>
        <dbReference type="ChEBI" id="CHEBI:133974"/>
    </reaction>
    <physiologicalReaction direction="left-to-right" evidence="30">
        <dbReference type="Rhea" id="RHEA:51205"/>
    </physiologicalReaction>
</comment>
<evidence type="ECO:0000256" key="23">
    <source>
        <dbReference type="ARBA" id="ARBA00047871"/>
    </source>
</evidence>
<evidence type="ECO:0000256" key="12">
    <source>
        <dbReference type="ARBA" id="ARBA00022990"/>
    </source>
</evidence>
<evidence type="ECO:0000256" key="31">
    <source>
        <dbReference type="ARBA" id="ARBA00049068"/>
    </source>
</evidence>
<evidence type="ECO:0000256" key="15">
    <source>
        <dbReference type="ARBA" id="ARBA00023278"/>
    </source>
</evidence>
<comment type="catalytic activity">
    <reaction evidence="26">
        <text>nonan-2-one + NADP(+) = (3E)-nonen-2-one + NADPH + H(+)</text>
        <dbReference type="Rhea" id="RHEA:50616"/>
        <dbReference type="ChEBI" id="CHEBI:15378"/>
        <dbReference type="ChEBI" id="CHEBI:57783"/>
        <dbReference type="ChEBI" id="CHEBI:58349"/>
        <dbReference type="ChEBI" id="CHEBI:77927"/>
        <dbReference type="ChEBI" id="CHEBI:133457"/>
    </reaction>
    <physiologicalReaction direction="right-to-left" evidence="26">
        <dbReference type="Rhea" id="RHEA:50618"/>
    </physiologicalReaction>
</comment>
<dbReference type="AlphaFoldDB" id="A0A1X7U928"/>
<evidence type="ECO:0000256" key="21">
    <source>
        <dbReference type="ARBA" id="ARBA00047617"/>
    </source>
</evidence>
<evidence type="ECO:0000256" key="30">
    <source>
        <dbReference type="ARBA" id="ARBA00048953"/>
    </source>
</evidence>
<comment type="catalytic activity">
    <reaction evidence="23">
        <text>leukotriene B4 + NADP(+) = 12-oxo-leukotriene B4 + NADPH + H(+)</text>
        <dbReference type="Rhea" id="RHEA:50608"/>
        <dbReference type="ChEBI" id="CHEBI:15378"/>
        <dbReference type="ChEBI" id="CHEBI:57461"/>
        <dbReference type="ChEBI" id="CHEBI:57783"/>
        <dbReference type="ChEBI" id="CHEBI:58349"/>
        <dbReference type="ChEBI" id="CHEBI:133309"/>
    </reaction>
    <physiologicalReaction direction="left-to-right" evidence="23">
        <dbReference type="Rhea" id="RHEA:50609"/>
    </physiologicalReaction>
</comment>
<comment type="catalytic activity">
    <reaction evidence="29">
        <text>20-hydroxy-leukotriene B4 + NADP(+) = 12-oxo-20-hydroxy-leukotriene B4 + NADPH + H(+)</text>
        <dbReference type="Rhea" id="RHEA:51208"/>
        <dbReference type="ChEBI" id="CHEBI:15378"/>
        <dbReference type="ChEBI" id="CHEBI:57460"/>
        <dbReference type="ChEBI" id="CHEBI:57783"/>
        <dbReference type="ChEBI" id="CHEBI:58349"/>
        <dbReference type="ChEBI" id="CHEBI:133346"/>
    </reaction>
    <physiologicalReaction direction="left-to-right" evidence="29">
        <dbReference type="Rhea" id="RHEA:51209"/>
    </physiologicalReaction>
</comment>
<evidence type="ECO:0000256" key="16">
    <source>
        <dbReference type="ARBA" id="ARBA00031851"/>
    </source>
</evidence>
<dbReference type="InterPro" id="IPR041694">
    <property type="entry name" value="ADH_N_2"/>
</dbReference>
<evidence type="ECO:0000256" key="2">
    <source>
        <dbReference type="ARBA" id="ARBA00010460"/>
    </source>
</evidence>
<dbReference type="SUPFAM" id="SSF50129">
    <property type="entry name" value="GroES-like"/>
    <property type="match status" value="2"/>
</dbReference>
<comment type="catalytic activity">
    <reaction evidence="34">
        <text>hexanal + NADP(+) = (E)-hex-2-enal + NADPH + H(+)</text>
        <dbReference type="Rhea" id="RHEA:50776"/>
        <dbReference type="ChEBI" id="CHEBI:15378"/>
        <dbReference type="ChEBI" id="CHEBI:28913"/>
        <dbReference type="ChEBI" id="CHEBI:57783"/>
        <dbReference type="ChEBI" id="CHEBI:58349"/>
        <dbReference type="ChEBI" id="CHEBI:88528"/>
    </reaction>
    <physiologicalReaction direction="right-to-left" evidence="34">
        <dbReference type="Rhea" id="RHEA:50778"/>
    </physiologicalReaction>
</comment>
<evidence type="ECO:0000256" key="17">
    <source>
        <dbReference type="ARBA" id="ARBA00032255"/>
    </source>
</evidence>
<comment type="catalytic activity">
    <reaction evidence="25">
        <text>dodecanal + NADP(+) = (2E)-dodecenal + NADPH + H(+)</text>
        <dbReference type="Rhea" id="RHEA:50784"/>
        <dbReference type="ChEBI" id="CHEBI:15378"/>
        <dbReference type="ChEBI" id="CHEBI:27836"/>
        <dbReference type="ChEBI" id="CHEBI:57783"/>
        <dbReference type="ChEBI" id="CHEBI:58349"/>
        <dbReference type="ChEBI" id="CHEBI:133741"/>
    </reaction>
    <physiologicalReaction direction="right-to-left" evidence="25">
        <dbReference type="Rhea" id="RHEA:50786"/>
    </physiologicalReaction>
</comment>
<keyword evidence="14" id="KW-0443">Lipid metabolism</keyword>
<dbReference type="InParanoid" id="A0A1X7U928"/>
<keyword evidence="9" id="KW-0597">Phosphoprotein</keyword>
<organism evidence="36">
    <name type="scientific">Amphimedon queenslandica</name>
    <name type="common">Sponge</name>
    <dbReference type="NCBI Taxonomy" id="400682"/>
    <lineage>
        <taxon>Eukaryota</taxon>
        <taxon>Metazoa</taxon>
        <taxon>Porifera</taxon>
        <taxon>Demospongiae</taxon>
        <taxon>Heteroscleromorpha</taxon>
        <taxon>Haplosclerida</taxon>
        <taxon>Niphatidae</taxon>
        <taxon>Amphimedon</taxon>
    </lineage>
</organism>
<dbReference type="Gene3D" id="3.90.180.10">
    <property type="entry name" value="Medium-chain alcohol dehydrogenases, catalytic domain"/>
    <property type="match status" value="1"/>
</dbReference>
<protein>
    <recommendedName>
        <fullName evidence="6">Prostaglandin reductase 1</fullName>
        <ecNumber evidence="4">1.3.1.48</ecNumber>
        <ecNumber evidence="5">1.3.1.74</ecNumber>
    </recommendedName>
    <alternativeName>
        <fullName evidence="19">15-oxoprostaglandin 13-reductase</fullName>
    </alternativeName>
    <alternativeName>
        <fullName evidence="17">Dithiolethione-inducible gene 1 protein</fullName>
    </alternativeName>
    <alternativeName>
        <fullName evidence="16">Leukotriene B4 12-hydroxydehydrogenase</fullName>
    </alternativeName>
    <alternativeName>
        <fullName evidence="18">NAD(P)H-dependent alkenal/one oxidoreductase</fullName>
    </alternativeName>
</protein>
<evidence type="ECO:0000256" key="7">
    <source>
        <dbReference type="ARBA" id="ARBA00022490"/>
    </source>
</evidence>
<evidence type="ECO:0000256" key="6">
    <source>
        <dbReference type="ARBA" id="ARBA00020651"/>
    </source>
</evidence>
<evidence type="ECO:0000256" key="20">
    <source>
        <dbReference type="ARBA" id="ARBA00047461"/>
    </source>
</evidence>
<dbReference type="InterPro" id="IPR036291">
    <property type="entry name" value="NAD(P)-bd_dom_sf"/>
</dbReference>
<evidence type="ECO:0000256" key="33">
    <source>
        <dbReference type="ARBA" id="ARBA00049179"/>
    </source>
</evidence>